<keyword evidence="3" id="KW-1185">Reference proteome</keyword>
<evidence type="ECO:0000256" key="1">
    <source>
        <dbReference type="ARBA" id="ARBA00023604"/>
    </source>
</evidence>
<dbReference type="GO" id="GO:0016491">
    <property type="term" value="F:oxidoreductase activity"/>
    <property type="evidence" value="ECO:0007669"/>
    <property type="project" value="InterPro"/>
</dbReference>
<dbReference type="PANTHER" id="PTHR34598">
    <property type="entry name" value="BLL6449 PROTEIN"/>
    <property type="match status" value="1"/>
</dbReference>
<accession>A0A9P6NF64</accession>
<gene>
    <name evidence="2" type="ORF">CROQUDRAFT_704905</name>
</gene>
<comment type="similarity">
    <text evidence="1">Belongs to the asaB hydroxylase/desaturase family.</text>
</comment>
<organism evidence="2 3">
    <name type="scientific">Cronartium quercuum f. sp. fusiforme G11</name>
    <dbReference type="NCBI Taxonomy" id="708437"/>
    <lineage>
        <taxon>Eukaryota</taxon>
        <taxon>Fungi</taxon>
        <taxon>Dikarya</taxon>
        <taxon>Basidiomycota</taxon>
        <taxon>Pucciniomycotina</taxon>
        <taxon>Pucciniomycetes</taxon>
        <taxon>Pucciniales</taxon>
        <taxon>Coleosporiaceae</taxon>
        <taxon>Cronartium</taxon>
    </lineage>
</organism>
<comment type="caution">
    <text evidence="2">The sequence shown here is derived from an EMBL/GenBank/DDBJ whole genome shotgun (WGS) entry which is preliminary data.</text>
</comment>
<name>A0A9P6NF64_9BASI</name>
<dbReference type="AlphaFoldDB" id="A0A9P6NF64"/>
<reference evidence="2" key="1">
    <citation type="submission" date="2013-11" db="EMBL/GenBank/DDBJ databases">
        <title>Genome sequence of the fusiform rust pathogen reveals effectors for host alternation and coevolution with pine.</title>
        <authorList>
            <consortium name="DOE Joint Genome Institute"/>
            <person name="Smith K."/>
            <person name="Pendleton A."/>
            <person name="Kubisiak T."/>
            <person name="Anderson C."/>
            <person name="Salamov A."/>
            <person name="Aerts A."/>
            <person name="Riley R."/>
            <person name="Clum A."/>
            <person name="Lindquist E."/>
            <person name="Ence D."/>
            <person name="Campbell M."/>
            <person name="Kronenberg Z."/>
            <person name="Feau N."/>
            <person name="Dhillon B."/>
            <person name="Hamelin R."/>
            <person name="Burleigh J."/>
            <person name="Smith J."/>
            <person name="Yandell M."/>
            <person name="Nelson C."/>
            <person name="Grigoriev I."/>
            <person name="Davis J."/>
        </authorList>
    </citation>
    <scope>NUCLEOTIDE SEQUENCE</scope>
    <source>
        <strain evidence="2">G11</strain>
    </source>
</reference>
<protein>
    <submittedName>
        <fullName evidence="2">Uncharacterized protein</fullName>
    </submittedName>
</protein>
<dbReference type="EMBL" id="MU167271">
    <property type="protein sequence ID" value="KAG0145736.1"/>
    <property type="molecule type" value="Genomic_DNA"/>
</dbReference>
<dbReference type="Proteomes" id="UP000886653">
    <property type="component" value="Unassembled WGS sequence"/>
</dbReference>
<evidence type="ECO:0000313" key="3">
    <source>
        <dbReference type="Proteomes" id="UP000886653"/>
    </source>
</evidence>
<dbReference type="PANTHER" id="PTHR34598:SF3">
    <property type="entry name" value="OXIDOREDUCTASE AN1597"/>
    <property type="match status" value="1"/>
</dbReference>
<dbReference type="InterPro" id="IPR044053">
    <property type="entry name" value="AsaB-like"/>
</dbReference>
<dbReference type="NCBIfam" id="NF041278">
    <property type="entry name" value="CmcJ_NvfI_EfuI"/>
    <property type="match status" value="1"/>
</dbReference>
<evidence type="ECO:0000313" key="2">
    <source>
        <dbReference type="EMBL" id="KAG0145736.1"/>
    </source>
</evidence>
<sequence length="336" mass="39071">MHSVLQSSFASSFIVAFWLCSLPQFLGVIPSIISPRLLDSTVIDIPENLVELKFYDQLSDHVSIKSESGWNFWKDWRGLNKDLEKLQVAPFLHVIKLQDLRKSKMPTLKDDGFTWITRRSTSGKNPTITPYNRFWYEDRLIREAQTIVKDLTGAAATVVQKAEFRFNSPIDLVHSDVSPEGAKAFVEAFTQSFFYKTKEERKFINLIKEGKRYVFINIWMPLETVERDPLALCSTSSVNQAEDSKDVNIRDVERVRYWKHTDKQKWYYLPDQTRDEAFVFIQHDSKAKDGRFAVPHTSFKYHRVENPKPRKSFELKLVAVFNSDKVASLPDHARSP</sequence>
<dbReference type="OrthoDB" id="412788at2759"/>
<proteinExistence type="inferred from homology"/>